<gene>
    <name evidence="3" type="ORF">NF556_10135</name>
</gene>
<dbReference type="InterPro" id="IPR041657">
    <property type="entry name" value="HTH_17"/>
</dbReference>
<evidence type="ECO:0000313" key="4">
    <source>
        <dbReference type="Proteomes" id="UP001056455"/>
    </source>
</evidence>
<feature type="region of interest" description="Disordered" evidence="1">
    <location>
        <begin position="64"/>
        <end position="95"/>
    </location>
</feature>
<proteinExistence type="predicted"/>
<dbReference type="Proteomes" id="UP001056455">
    <property type="component" value="Chromosome"/>
</dbReference>
<feature type="domain" description="Helix-turn-helix" evidence="2">
    <location>
        <begin position="16"/>
        <end position="61"/>
    </location>
</feature>
<evidence type="ECO:0000256" key="1">
    <source>
        <dbReference type="SAM" id="MobiDB-lite"/>
    </source>
</evidence>
<dbReference type="RefSeq" id="WP_252595506.1">
    <property type="nucleotide sequence ID" value="NZ_CP099489.1"/>
</dbReference>
<dbReference type="EMBL" id="CP099489">
    <property type="protein sequence ID" value="USQ81974.1"/>
    <property type="molecule type" value="Genomic_DNA"/>
</dbReference>
<reference evidence="3" key="1">
    <citation type="submission" date="2022-06" db="EMBL/GenBank/DDBJ databases">
        <title>Ornithinimicrobium HY1793.</title>
        <authorList>
            <person name="Huang Y."/>
        </authorList>
    </citation>
    <scope>NUCLEOTIDE SEQUENCE</scope>
    <source>
        <strain evidence="3">HY1793</strain>
    </source>
</reference>
<name>A0ABY4YYY9_9MICO</name>
<organism evidence="3 4">
    <name type="scientific">Ornithinimicrobium faecis</name>
    <dbReference type="NCBI Taxonomy" id="2934158"/>
    <lineage>
        <taxon>Bacteria</taxon>
        <taxon>Bacillati</taxon>
        <taxon>Actinomycetota</taxon>
        <taxon>Actinomycetes</taxon>
        <taxon>Micrococcales</taxon>
        <taxon>Ornithinimicrobiaceae</taxon>
        <taxon>Ornithinimicrobium</taxon>
    </lineage>
</organism>
<feature type="compositionally biased region" description="Basic and acidic residues" evidence="1">
    <location>
        <begin position="86"/>
        <end position="95"/>
    </location>
</feature>
<evidence type="ECO:0000313" key="3">
    <source>
        <dbReference type="EMBL" id="USQ81974.1"/>
    </source>
</evidence>
<sequence length="95" mass="11036">MSERTSTPFIPRELWTAPQLADYLGKPIKFVYRLTHERRIDHYVIGKELRFDPEHVAAFLGEAHYEAEDEPTPAEPNRPRRGRPRNTHDVGRAAS</sequence>
<dbReference type="Pfam" id="PF12728">
    <property type="entry name" value="HTH_17"/>
    <property type="match status" value="1"/>
</dbReference>
<keyword evidence="4" id="KW-1185">Reference proteome</keyword>
<protein>
    <submittedName>
        <fullName evidence="3">Helix-turn-helix domain-containing protein</fullName>
    </submittedName>
</protein>
<accession>A0ABY4YYY9</accession>
<evidence type="ECO:0000259" key="2">
    <source>
        <dbReference type="Pfam" id="PF12728"/>
    </source>
</evidence>